<sequence>MEAATQVFYSMSLAFGGIIAYSSYLPKKNDCTKDAILTSVINLVTSIFTVTVVFSILGFKATVIHEKCLVSYNETIGGKLPDLDILMNHMEMIPHGYDAADIEHAKGNCSLEKELDQAAEGTGLAFIVFTQAIVEFPGAPMWSVILFLMLLALGFGSQFGTMQGVVTNVFDVFHGRITDRKEVLMGVLCVICFFFDILFVTSAGEYWVFLFDVYAASGLILIGFVQVVALSYVYGWERFVNEIEKFTGRRPGLYWTICWRFVSPVIIAVIFLASIILKILKSADYTIWDKEKAESSKVPLPGWALAIGIFLMLLSFLPLPIVFCIEFLKKRRTRAANGLPIRSTAVHRNESSLPMMGIDEIEDEEMPNGEMVLDEFRNRDNSAQLIFKTSA</sequence>
<feature type="transmembrane region" description="Helical" evidence="9">
    <location>
        <begin position="257"/>
        <end position="280"/>
    </location>
</feature>
<dbReference type="AlphaFoldDB" id="A0A7R9BUJ3"/>
<dbReference type="PANTHER" id="PTHR11616">
    <property type="entry name" value="SODIUM/CHLORIDE DEPENDENT TRANSPORTER"/>
    <property type="match status" value="1"/>
</dbReference>
<dbReference type="InterPro" id="IPR000175">
    <property type="entry name" value="Na/ntran_symport"/>
</dbReference>
<dbReference type="InterPro" id="IPR037272">
    <property type="entry name" value="SNS_sf"/>
</dbReference>
<dbReference type="EMBL" id="OA884476">
    <property type="protein sequence ID" value="CAD7280852.1"/>
    <property type="molecule type" value="Genomic_DNA"/>
</dbReference>
<protein>
    <submittedName>
        <fullName evidence="10">Uncharacterized protein</fullName>
    </submittedName>
</protein>
<feature type="binding site" evidence="8">
    <location>
        <position position="153"/>
    </location>
    <ligand>
        <name>Na(+)</name>
        <dbReference type="ChEBI" id="CHEBI:29101"/>
        <label>1</label>
    </ligand>
</feature>
<accession>A0A7R9BUJ3</accession>
<feature type="binding site" evidence="8">
    <location>
        <position position="42"/>
    </location>
    <ligand>
        <name>Na(+)</name>
        <dbReference type="ChEBI" id="CHEBI:29101"/>
        <label>1</label>
    </ligand>
</feature>
<gene>
    <name evidence="10" type="ORF">NMOB1V02_LOCUS8509</name>
</gene>
<evidence type="ECO:0000313" key="11">
    <source>
        <dbReference type="Proteomes" id="UP000678499"/>
    </source>
</evidence>
<feature type="transmembrane region" description="Helical" evidence="9">
    <location>
        <begin position="300"/>
        <end position="325"/>
    </location>
</feature>
<name>A0A7R9BUJ3_9CRUS</name>
<dbReference type="EMBL" id="CAJPEX010002439">
    <property type="protein sequence ID" value="CAG0921004.1"/>
    <property type="molecule type" value="Genomic_DNA"/>
</dbReference>
<evidence type="ECO:0000256" key="8">
    <source>
        <dbReference type="PIRSR" id="PIRSR600175-1"/>
    </source>
</evidence>
<evidence type="ECO:0000256" key="4">
    <source>
        <dbReference type="ARBA" id="ARBA00022692"/>
    </source>
</evidence>
<feature type="transmembrane region" description="Helical" evidence="9">
    <location>
        <begin position="183"/>
        <end position="201"/>
    </location>
</feature>
<evidence type="ECO:0000256" key="5">
    <source>
        <dbReference type="ARBA" id="ARBA00022847"/>
    </source>
</evidence>
<proteinExistence type="inferred from homology"/>
<dbReference type="PANTHER" id="PTHR11616:SF233">
    <property type="entry name" value="TRANSPORTER"/>
    <property type="match status" value="1"/>
</dbReference>
<keyword evidence="8" id="KW-0915">Sodium</keyword>
<evidence type="ECO:0000313" key="10">
    <source>
        <dbReference type="EMBL" id="CAD7280852.1"/>
    </source>
</evidence>
<dbReference type="GO" id="GO:0035725">
    <property type="term" value="P:sodium ion transmembrane transport"/>
    <property type="evidence" value="ECO:0007669"/>
    <property type="project" value="TreeGrafter"/>
</dbReference>
<feature type="transmembrane region" description="Helical" evidence="9">
    <location>
        <begin position="141"/>
        <end position="162"/>
    </location>
</feature>
<dbReference type="GO" id="GO:0046872">
    <property type="term" value="F:metal ion binding"/>
    <property type="evidence" value="ECO:0007669"/>
    <property type="project" value="UniProtKB-KW"/>
</dbReference>
<dbReference type="GO" id="GO:0006865">
    <property type="term" value="P:amino acid transport"/>
    <property type="evidence" value="ECO:0007669"/>
    <property type="project" value="TreeGrafter"/>
</dbReference>
<evidence type="ECO:0000256" key="1">
    <source>
        <dbReference type="ARBA" id="ARBA00004141"/>
    </source>
</evidence>
<dbReference type="Pfam" id="PF00209">
    <property type="entry name" value="SNF"/>
    <property type="match status" value="1"/>
</dbReference>
<dbReference type="SUPFAM" id="SSF161070">
    <property type="entry name" value="SNF-like"/>
    <property type="match status" value="1"/>
</dbReference>
<dbReference type="PROSITE" id="PS50267">
    <property type="entry name" value="NA_NEUROTRAN_SYMP_3"/>
    <property type="match status" value="1"/>
</dbReference>
<dbReference type="Proteomes" id="UP000678499">
    <property type="component" value="Unassembled WGS sequence"/>
</dbReference>
<evidence type="ECO:0000256" key="6">
    <source>
        <dbReference type="ARBA" id="ARBA00022989"/>
    </source>
</evidence>
<dbReference type="PRINTS" id="PR00176">
    <property type="entry name" value="NANEUSMPORT"/>
</dbReference>
<keyword evidence="4 9" id="KW-0812">Transmembrane</keyword>
<keyword evidence="5" id="KW-0769">Symport</keyword>
<feature type="transmembrane region" description="Helical" evidence="9">
    <location>
        <begin position="6"/>
        <end position="24"/>
    </location>
</feature>
<evidence type="ECO:0000256" key="2">
    <source>
        <dbReference type="ARBA" id="ARBA00006459"/>
    </source>
</evidence>
<reference evidence="10" key="1">
    <citation type="submission" date="2020-11" db="EMBL/GenBank/DDBJ databases">
        <authorList>
            <person name="Tran Van P."/>
        </authorList>
    </citation>
    <scope>NUCLEOTIDE SEQUENCE</scope>
</reference>
<keyword evidence="11" id="KW-1185">Reference proteome</keyword>
<keyword evidence="8" id="KW-0479">Metal-binding</keyword>
<keyword evidence="7 9" id="KW-0472">Membrane</keyword>
<feature type="transmembrane region" description="Helical" evidence="9">
    <location>
        <begin position="36"/>
        <end position="57"/>
    </location>
</feature>
<dbReference type="GO" id="GO:0015293">
    <property type="term" value="F:symporter activity"/>
    <property type="evidence" value="ECO:0007669"/>
    <property type="project" value="UniProtKB-KW"/>
</dbReference>
<evidence type="ECO:0000256" key="3">
    <source>
        <dbReference type="ARBA" id="ARBA00022448"/>
    </source>
</evidence>
<evidence type="ECO:0000256" key="9">
    <source>
        <dbReference type="SAM" id="Phobius"/>
    </source>
</evidence>
<organism evidence="10">
    <name type="scientific">Notodromas monacha</name>
    <dbReference type="NCBI Taxonomy" id="399045"/>
    <lineage>
        <taxon>Eukaryota</taxon>
        <taxon>Metazoa</taxon>
        <taxon>Ecdysozoa</taxon>
        <taxon>Arthropoda</taxon>
        <taxon>Crustacea</taxon>
        <taxon>Oligostraca</taxon>
        <taxon>Ostracoda</taxon>
        <taxon>Podocopa</taxon>
        <taxon>Podocopida</taxon>
        <taxon>Cypridocopina</taxon>
        <taxon>Cypridoidea</taxon>
        <taxon>Cyprididae</taxon>
        <taxon>Notodromas</taxon>
    </lineage>
</organism>
<keyword evidence="6 9" id="KW-1133">Transmembrane helix</keyword>
<evidence type="ECO:0000256" key="7">
    <source>
        <dbReference type="ARBA" id="ARBA00023136"/>
    </source>
</evidence>
<dbReference type="OrthoDB" id="6581954at2759"/>
<comment type="similarity">
    <text evidence="2">Belongs to the sodium:neurotransmitter symporter (SNF) (TC 2.A.22) family.</text>
</comment>
<dbReference type="GO" id="GO:0005886">
    <property type="term" value="C:plasma membrane"/>
    <property type="evidence" value="ECO:0007669"/>
    <property type="project" value="TreeGrafter"/>
</dbReference>
<feature type="transmembrane region" description="Helical" evidence="9">
    <location>
        <begin position="213"/>
        <end position="236"/>
    </location>
</feature>
<feature type="binding site" evidence="8">
    <location>
        <position position="10"/>
    </location>
    <ligand>
        <name>Na(+)</name>
        <dbReference type="ChEBI" id="CHEBI:29101"/>
        <label>1</label>
    </ligand>
</feature>
<feature type="binding site" evidence="8">
    <location>
        <position position="157"/>
    </location>
    <ligand>
        <name>Na(+)</name>
        <dbReference type="ChEBI" id="CHEBI:29101"/>
        <label>1</label>
    </ligand>
</feature>
<comment type="subcellular location">
    <subcellularLocation>
        <location evidence="1">Membrane</location>
        <topology evidence="1">Multi-pass membrane protein</topology>
    </subcellularLocation>
</comment>
<keyword evidence="3" id="KW-0813">Transport</keyword>